<name>A0A224YG08_9ACAR</name>
<feature type="transmembrane region" description="Helical" evidence="1">
    <location>
        <begin position="30"/>
        <end position="50"/>
    </location>
</feature>
<feature type="transmembrane region" description="Helical" evidence="1">
    <location>
        <begin position="70"/>
        <end position="90"/>
    </location>
</feature>
<protein>
    <submittedName>
        <fullName evidence="2">Uncharacterized protein</fullName>
    </submittedName>
</protein>
<evidence type="ECO:0000256" key="1">
    <source>
        <dbReference type="SAM" id="Phobius"/>
    </source>
</evidence>
<reference evidence="2" key="1">
    <citation type="journal article" date="2017" name="Parasit. Vectors">
        <title>Sialotranscriptomics of Rhipicephalus zambeziensis reveals intricate expression profiles of secretory proteins and suggests tight temporal transcriptional regulation during blood-feeding.</title>
        <authorList>
            <person name="de Castro M.H."/>
            <person name="de Klerk D."/>
            <person name="Pienaar R."/>
            <person name="Rees D.J.G."/>
            <person name="Mans B.J."/>
        </authorList>
    </citation>
    <scope>NUCLEOTIDE SEQUENCE</scope>
    <source>
        <tissue evidence="2">Salivary glands</tissue>
    </source>
</reference>
<sequence length="119" mass="13957">MCFMISVQVKCVCWFKSESVNLGLGKQPQVFLFFLYICLWYQHAGIFLATSPFFWCQNAYMMGKMQCSKYFYVILVAKDHVLVLSLMWCLTRKTRPQVHSFIFVLSVICDETVSEHVTK</sequence>
<dbReference type="EMBL" id="GFPF01001997">
    <property type="protein sequence ID" value="MAA13143.1"/>
    <property type="molecule type" value="Transcribed_RNA"/>
</dbReference>
<accession>A0A224YG08</accession>
<keyword evidence="1" id="KW-0812">Transmembrane</keyword>
<proteinExistence type="predicted"/>
<keyword evidence="1" id="KW-1133">Transmembrane helix</keyword>
<keyword evidence="1" id="KW-0472">Membrane</keyword>
<evidence type="ECO:0000313" key="2">
    <source>
        <dbReference type="EMBL" id="MAA13143.1"/>
    </source>
</evidence>
<organism evidence="2">
    <name type="scientific">Rhipicephalus zambeziensis</name>
    <dbReference type="NCBI Taxonomy" id="60191"/>
    <lineage>
        <taxon>Eukaryota</taxon>
        <taxon>Metazoa</taxon>
        <taxon>Ecdysozoa</taxon>
        <taxon>Arthropoda</taxon>
        <taxon>Chelicerata</taxon>
        <taxon>Arachnida</taxon>
        <taxon>Acari</taxon>
        <taxon>Parasitiformes</taxon>
        <taxon>Ixodida</taxon>
        <taxon>Ixodoidea</taxon>
        <taxon>Ixodidae</taxon>
        <taxon>Rhipicephalinae</taxon>
        <taxon>Rhipicephalus</taxon>
        <taxon>Rhipicephalus</taxon>
    </lineage>
</organism>
<dbReference type="AlphaFoldDB" id="A0A224YG08"/>